<dbReference type="EMBL" id="ML738339">
    <property type="protein sequence ID" value="KAE8311851.1"/>
    <property type="molecule type" value="Genomic_DNA"/>
</dbReference>
<feature type="region of interest" description="Disordered" evidence="1">
    <location>
        <begin position="94"/>
        <end position="123"/>
    </location>
</feature>
<protein>
    <submittedName>
        <fullName evidence="3">Nucleoside phosphorylase domain-containing protein</fullName>
    </submittedName>
</protein>
<dbReference type="Pfam" id="PF01048">
    <property type="entry name" value="PNP_UDP_1"/>
    <property type="match status" value="1"/>
</dbReference>
<evidence type="ECO:0000313" key="4">
    <source>
        <dbReference type="Proteomes" id="UP000325433"/>
    </source>
</evidence>
<dbReference type="GO" id="GO:0009116">
    <property type="term" value="P:nucleoside metabolic process"/>
    <property type="evidence" value="ECO:0007669"/>
    <property type="project" value="InterPro"/>
</dbReference>
<evidence type="ECO:0000256" key="1">
    <source>
        <dbReference type="SAM" id="MobiDB-lite"/>
    </source>
</evidence>
<accession>A0A5N6VTM7</accession>
<dbReference type="PANTHER" id="PTHR46082">
    <property type="entry name" value="ATP/GTP-BINDING PROTEIN-RELATED"/>
    <property type="match status" value="1"/>
</dbReference>
<proteinExistence type="predicted"/>
<dbReference type="AlphaFoldDB" id="A0A5N6VTM7"/>
<dbReference type="InterPro" id="IPR035994">
    <property type="entry name" value="Nucleoside_phosphorylase_sf"/>
</dbReference>
<organism evidence="3 4">
    <name type="scientific">Aspergillus transmontanensis</name>
    <dbReference type="NCBI Taxonomy" id="1034304"/>
    <lineage>
        <taxon>Eukaryota</taxon>
        <taxon>Fungi</taxon>
        <taxon>Dikarya</taxon>
        <taxon>Ascomycota</taxon>
        <taxon>Pezizomycotina</taxon>
        <taxon>Eurotiomycetes</taxon>
        <taxon>Eurotiomycetidae</taxon>
        <taxon>Eurotiales</taxon>
        <taxon>Aspergillaceae</taxon>
        <taxon>Aspergillus</taxon>
        <taxon>Aspergillus subgen. Circumdati</taxon>
    </lineage>
</organism>
<sequence>MRHVGKHLANGEPVDQAVEDVQLREWAIDNGILVPGIGGWRLKNIVPRMGPKRVEPHEDLKKLGEKVPTDEEMTPCVRNGSLFYDSGIGTSLGSASSSSVHLSKDTPKRPLSPDTLLSDPRRRSSYLPCCGSTRPYNFQETGKADSRDPTRFQGDTTGGTTICSQIHAVLPPASFSEISSRNSLRREEYRIGWISALKVEFRAALQMLDQRHQPILGHSSDDNLYVQGRIGIHNVVLTCLPEGRYGTNFAAMVATRMMNTYPNIQIGFMVGIGGGLPSPQNDIRLGDVIVSRPEREHGGVVQYDMGKYTVDGFQRTGFLNAPPERLLAVLNIMPEHDEPLPRCRTATYPGAQLDRLFCPTYIHVTSNQTCIDCSETETLKRGPGNREAGPHVYYGTIASGNMVIKDAGARDLLVQKHGVLCFEMEAAGLMNTNFPCLVIRGVSDYADSHKNDVWKKYAAASAAEYARSLICAIPENMYSK</sequence>
<reference evidence="4" key="1">
    <citation type="submission" date="2019-04" db="EMBL/GenBank/DDBJ databases">
        <title>Friends and foes A comparative genomics studyof 23 Aspergillus species from section Flavi.</title>
        <authorList>
            <consortium name="DOE Joint Genome Institute"/>
            <person name="Kjaerbolling I."/>
            <person name="Vesth T."/>
            <person name="Frisvad J.C."/>
            <person name="Nybo J.L."/>
            <person name="Theobald S."/>
            <person name="Kildgaard S."/>
            <person name="Isbrandt T."/>
            <person name="Kuo A."/>
            <person name="Sato A."/>
            <person name="Lyhne E.K."/>
            <person name="Kogle M.E."/>
            <person name="Wiebenga A."/>
            <person name="Kun R.S."/>
            <person name="Lubbers R.J."/>
            <person name="Makela M.R."/>
            <person name="Barry K."/>
            <person name="Chovatia M."/>
            <person name="Clum A."/>
            <person name="Daum C."/>
            <person name="Haridas S."/>
            <person name="He G."/>
            <person name="LaButti K."/>
            <person name="Lipzen A."/>
            <person name="Mondo S."/>
            <person name="Riley R."/>
            <person name="Salamov A."/>
            <person name="Simmons B.A."/>
            <person name="Magnuson J.K."/>
            <person name="Henrissat B."/>
            <person name="Mortensen U.H."/>
            <person name="Larsen T.O."/>
            <person name="Devries R.P."/>
            <person name="Grigoriev I.V."/>
            <person name="Machida M."/>
            <person name="Baker S.E."/>
            <person name="Andersen M.R."/>
        </authorList>
    </citation>
    <scope>NUCLEOTIDE SEQUENCE [LARGE SCALE GENOMIC DNA]</scope>
    <source>
        <strain evidence="4">CBS 130015</strain>
    </source>
</reference>
<dbReference type="Gene3D" id="3.40.50.1580">
    <property type="entry name" value="Nucleoside phosphorylase domain"/>
    <property type="match status" value="1"/>
</dbReference>
<evidence type="ECO:0000313" key="3">
    <source>
        <dbReference type="EMBL" id="KAE8311851.1"/>
    </source>
</evidence>
<dbReference type="CDD" id="cd09008">
    <property type="entry name" value="MTAN"/>
    <property type="match status" value="1"/>
</dbReference>
<evidence type="ECO:0000259" key="2">
    <source>
        <dbReference type="Pfam" id="PF01048"/>
    </source>
</evidence>
<dbReference type="InterPro" id="IPR000845">
    <property type="entry name" value="Nucleoside_phosphorylase_d"/>
</dbReference>
<feature type="domain" description="Nucleoside phosphorylase" evidence="2">
    <location>
        <begin position="220"/>
        <end position="461"/>
    </location>
</feature>
<name>A0A5N6VTM7_9EURO</name>
<keyword evidence="4" id="KW-1185">Reference proteome</keyword>
<dbReference type="Proteomes" id="UP000325433">
    <property type="component" value="Unassembled WGS sequence"/>
</dbReference>
<dbReference type="SUPFAM" id="SSF53167">
    <property type="entry name" value="Purine and uridine phosphorylases"/>
    <property type="match status" value="1"/>
</dbReference>
<dbReference type="PANTHER" id="PTHR46082:SF11">
    <property type="entry name" value="AAA+ ATPASE DOMAIN-CONTAINING PROTEIN-RELATED"/>
    <property type="match status" value="1"/>
</dbReference>
<gene>
    <name evidence="3" type="ORF">BDV41DRAFT_578324</name>
</gene>
<dbReference type="GO" id="GO:0003824">
    <property type="term" value="F:catalytic activity"/>
    <property type="evidence" value="ECO:0007669"/>
    <property type="project" value="InterPro"/>
</dbReference>
<dbReference type="InterPro" id="IPR053137">
    <property type="entry name" value="NLR-like"/>
</dbReference>